<dbReference type="Proteomes" id="UP000224634">
    <property type="component" value="Unassembled WGS sequence"/>
</dbReference>
<sequence>MDLTSRTRALWEGIEPVFKDLVCQMTAFDPRKRITAREALAHRMPLWSSTNQACVPNFSAQDASGRRAPARLESLVRAFRESRQRSKESITRIAKRWGDVLADHVYLRFKSIGPLRALARLANAFPANAPIVLDAINEAYLVRRQDIAAGVKRKGHGVKSLNLQPCDVYKAESRLINAVSEPTSHIRSLDASLLVKFSLNAMEGRFLECAPATSPLLQSIKYAEADVPLFTMPTFGPPSCRQCS</sequence>
<name>A0A2B7YJL9_POLH7</name>
<keyword evidence="2" id="KW-1185">Reference proteome</keyword>
<dbReference type="SUPFAM" id="SSF56112">
    <property type="entry name" value="Protein kinase-like (PK-like)"/>
    <property type="match status" value="1"/>
</dbReference>
<accession>A0A2B7YJL9</accession>
<dbReference type="AlphaFoldDB" id="A0A2B7YJL9"/>
<comment type="caution">
    <text evidence="1">The sequence shown here is derived from an EMBL/GenBank/DDBJ whole genome shotgun (WGS) entry which is preliminary data.</text>
</comment>
<dbReference type="OrthoDB" id="4168687at2759"/>
<evidence type="ECO:0000313" key="2">
    <source>
        <dbReference type="Proteomes" id="UP000224634"/>
    </source>
</evidence>
<dbReference type="EMBL" id="PDNA01000034">
    <property type="protein sequence ID" value="PGH21505.1"/>
    <property type="molecule type" value="Genomic_DNA"/>
</dbReference>
<dbReference type="InterPro" id="IPR011009">
    <property type="entry name" value="Kinase-like_dom_sf"/>
</dbReference>
<proteinExistence type="predicted"/>
<gene>
    <name evidence="1" type="ORF">AJ80_03173</name>
</gene>
<protein>
    <recommendedName>
        <fullName evidence="3">Protein kinase domain-containing protein</fullName>
    </recommendedName>
</protein>
<evidence type="ECO:0008006" key="3">
    <source>
        <dbReference type="Google" id="ProtNLM"/>
    </source>
</evidence>
<evidence type="ECO:0000313" key="1">
    <source>
        <dbReference type="EMBL" id="PGH21505.1"/>
    </source>
</evidence>
<organism evidence="1 2">
    <name type="scientific">Polytolypa hystricis (strain UAMH7299)</name>
    <dbReference type="NCBI Taxonomy" id="1447883"/>
    <lineage>
        <taxon>Eukaryota</taxon>
        <taxon>Fungi</taxon>
        <taxon>Dikarya</taxon>
        <taxon>Ascomycota</taxon>
        <taxon>Pezizomycotina</taxon>
        <taxon>Eurotiomycetes</taxon>
        <taxon>Eurotiomycetidae</taxon>
        <taxon>Onygenales</taxon>
        <taxon>Onygenales incertae sedis</taxon>
        <taxon>Polytolypa</taxon>
    </lineage>
</organism>
<dbReference type="STRING" id="1447883.A0A2B7YJL9"/>
<reference evidence="1 2" key="1">
    <citation type="submission" date="2017-10" db="EMBL/GenBank/DDBJ databases">
        <title>Comparative genomics in systemic dimorphic fungi from Ajellomycetaceae.</title>
        <authorList>
            <person name="Munoz J.F."/>
            <person name="Mcewen J.G."/>
            <person name="Clay O.K."/>
            <person name="Cuomo C.A."/>
        </authorList>
    </citation>
    <scope>NUCLEOTIDE SEQUENCE [LARGE SCALE GENOMIC DNA]</scope>
    <source>
        <strain evidence="1 2">UAMH7299</strain>
    </source>
</reference>
<dbReference type="Gene3D" id="1.10.510.10">
    <property type="entry name" value="Transferase(Phosphotransferase) domain 1"/>
    <property type="match status" value="1"/>
</dbReference>